<dbReference type="InterPro" id="IPR052151">
    <property type="entry name" value="Complex_I_LYR"/>
</dbReference>
<dbReference type="PANTHER" id="PTHR47061:SF1">
    <property type="entry name" value="LYR MOTIF-CONTAINING PROTEIN 9"/>
    <property type="match status" value="1"/>
</dbReference>
<comment type="similarity">
    <text evidence="1">Belongs to the complex I LYR family. LYRM9 subfamily.</text>
</comment>
<dbReference type="InterPro" id="IPR008011">
    <property type="entry name" value="Complex1_LYR_dom"/>
</dbReference>
<accession>A0AAV2YUJ7</accession>
<feature type="domain" description="Complex 1 LYR protein" evidence="3">
    <location>
        <begin position="10"/>
        <end position="64"/>
    </location>
</feature>
<dbReference type="AlphaFoldDB" id="A0AAV2YUJ7"/>
<keyword evidence="5" id="KW-1185">Reference proteome</keyword>
<dbReference type="Proteomes" id="UP001146120">
    <property type="component" value="Unassembled WGS sequence"/>
</dbReference>
<evidence type="ECO:0000313" key="4">
    <source>
        <dbReference type="EMBL" id="DAZ97078.1"/>
    </source>
</evidence>
<name>A0AAV2YUJ7_9STRA</name>
<sequence length="87" mass="10575">MTWAECQRQSMALYRRILRESRRLEPDAREYYRRFARSAQGFIGHSDETDPHRIHEIHRRVEQDMDWILRKYTGTGLQGDTPDEPQR</sequence>
<gene>
    <name evidence="4" type="ORF">N0F65_001262</name>
</gene>
<evidence type="ECO:0000259" key="3">
    <source>
        <dbReference type="Pfam" id="PF05347"/>
    </source>
</evidence>
<organism evidence="4 5">
    <name type="scientific">Lagenidium giganteum</name>
    <dbReference type="NCBI Taxonomy" id="4803"/>
    <lineage>
        <taxon>Eukaryota</taxon>
        <taxon>Sar</taxon>
        <taxon>Stramenopiles</taxon>
        <taxon>Oomycota</taxon>
        <taxon>Peronosporomycetes</taxon>
        <taxon>Pythiales</taxon>
        <taxon>Pythiaceae</taxon>
    </lineage>
</organism>
<evidence type="ECO:0000256" key="1">
    <source>
        <dbReference type="ARBA" id="ARBA00025757"/>
    </source>
</evidence>
<dbReference type="PANTHER" id="PTHR47061">
    <property type="entry name" value="LYR MOTIF-CONTAINING PROTEIN 9"/>
    <property type="match status" value="1"/>
</dbReference>
<comment type="caution">
    <text evidence="4">The sequence shown here is derived from an EMBL/GenBank/DDBJ whole genome shotgun (WGS) entry which is preliminary data.</text>
</comment>
<evidence type="ECO:0000313" key="5">
    <source>
        <dbReference type="Proteomes" id="UP001146120"/>
    </source>
</evidence>
<dbReference type="Pfam" id="PF05347">
    <property type="entry name" value="Complex1_LYR"/>
    <property type="match status" value="1"/>
</dbReference>
<evidence type="ECO:0000256" key="2">
    <source>
        <dbReference type="ARBA" id="ARBA00026234"/>
    </source>
</evidence>
<reference evidence="4" key="1">
    <citation type="submission" date="2022-11" db="EMBL/GenBank/DDBJ databases">
        <authorList>
            <person name="Morgan W.R."/>
            <person name="Tartar A."/>
        </authorList>
    </citation>
    <scope>NUCLEOTIDE SEQUENCE</scope>
    <source>
        <strain evidence="4">ARSEF 373</strain>
    </source>
</reference>
<dbReference type="InterPro" id="IPR045291">
    <property type="entry name" value="Complex1_LYR_LYRM9"/>
</dbReference>
<proteinExistence type="inferred from homology"/>
<dbReference type="CDD" id="cd20269">
    <property type="entry name" value="Complex1_LYR_LYRM9"/>
    <property type="match status" value="1"/>
</dbReference>
<reference evidence="4" key="2">
    <citation type="journal article" date="2023" name="Microbiol Resour">
        <title>Decontamination and Annotation of the Draft Genome Sequence of the Oomycete Lagenidium giganteum ARSEF 373.</title>
        <authorList>
            <person name="Morgan W.R."/>
            <person name="Tartar A."/>
        </authorList>
    </citation>
    <scope>NUCLEOTIDE SEQUENCE</scope>
    <source>
        <strain evidence="4">ARSEF 373</strain>
    </source>
</reference>
<dbReference type="EMBL" id="DAKRPA010000147">
    <property type="protein sequence ID" value="DAZ97078.1"/>
    <property type="molecule type" value="Genomic_DNA"/>
</dbReference>
<protein>
    <recommendedName>
        <fullName evidence="2">LYR motif-containing protein 9</fullName>
    </recommendedName>
</protein>